<gene>
    <name evidence="2" type="ORF">QFZ36_000516</name>
</gene>
<evidence type="ECO:0000313" key="3">
    <source>
        <dbReference type="Proteomes" id="UP001236806"/>
    </source>
</evidence>
<evidence type="ECO:0000313" key="2">
    <source>
        <dbReference type="EMBL" id="MDQ0672955.1"/>
    </source>
</evidence>
<keyword evidence="3" id="KW-1185">Reference proteome</keyword>
<proteinExistence type="predicted"/>
<sequence>MGFEPDYPGSYEPIRLLPGQVVYNDPDGLLQAQKGEQPKRAAPRKRKLDSLSEWPGFRAVKR</sequence>
<feature type="region of interest" description="Disordered" evidence="1">
    <location>
        <begin position="30"/>
        <end position="49"/>
    </location>
</feature>
<comment type="caution">
    <text evidence="2">The sequence shown here is derived from an EMBL/GenBank/DDBJ whole genome shotgun (WGS) entry which is preliminary data.</text>
</comment>
<accession>A0ABU0PG65</accession>
<dbReference type="Proteomes" id="UP001236806">
    <property type="component" value="Unassembled WGS sequence"/>
</dbReference>
<dbReference type="EMBL" id="JAUSXB010000001">
    <property type="protein sequence ID" value="MDQ0672955.1"/>
    <property type="molecule type" value="Genomic_DNA"/>
</dbReference>
<evidence type="ECO:0000256" key="1">
    <source>
        <dbReference type="SAM" id="MobiDB-lite"/>
    </source>
</evidence>
<organism evidence="2 3">
    <name type="scientific">Pseudarthrobacter siccitolerans</name>
    <dbReference type="NCBI Taxonomy" id="861266"/>
    <lineage>
        <taxon>Bacteria</taxon>
        <taxon>Bacillati</taxon>
        <taxon>Actinomycetota</taxon>
        <taxon>Actinomycetes</taxon>
        <taxon>Micrococcales</taxon>
        <taxon>Micrococcaceae</taxon>
        <taxon>Pseudarthrobacter</taxon>
    </lineage>
</organism>
<protein>
    <submittedName>
        <fullName evidence="2">Uncharacterized protein</fullName>
    </submittedName>
</protein>
<name>A0ABU0PG65_9MICC</name>
<reference evidence="2 3" key="1">
    <citation type="submission" date="2023-07" db="EMBL/GenBank/DDBJ databases">
        <title>Comparative genomics of wheat-associated soil bacteria to identify genetic determinants of phenazine resistance.</title>
        <authorList>
            <person name="Mouncey N."/>
        </authorList>
    </citation>
    <scope>NUCLEOTIDE SEQUENCE [LARGE SCALE GENOMIC DNA]</scope>
    <source>
        <strain evidence="2 3">W1I3</strain>
    </source>
</reference>